<name>A0A5C5VFY4_9BACT</name>
<keyword evidence="5" id="KW-0448">Lipopolysaccharide biosynthesis</keyword>
<comment type="caution">
    <text evidence="10">The sequence shown here is derived from an EMBL/GenBank/DDBJ whole genome shotgun (WGS) entry which is preliminary data.</text>
</comment>
<dbReference type="RefSeq" id="WP_146564886.1">
    <property type="nucleotide sequence ID" value="NZ_SIHJ01000001.1"/>
</dbReference>
<reference evidence="10 11" key="1">
    <citation type="submission" date="2019-02" db="EMBL/GenBank/DDBJ databases">
        <title>Deep-cultivation of Planctomycetes and their phenomic and genomic characterization uncovers novel biology.</title>
        <authorList>
            <person name="Wiegand S."/>
            <person name="Jogler M."/>
            <person name="Boedeker C."/>
            <person name="Pinto D."/>
            <person name="Vollmers J."/>
            <person name="Rivas-Marin E."/>
            <person name="Kohn T."/>
            <person name="Peeters S.H."/>
            <person name="Heuer A."/>
            <person name="Rast P."/>
            <person name="Oberbeckmann S."/>
            <person name="Bunk B."/>
            <person name="Jeske O."/>
            <person name="Meyerdierks A."/>
            <person name="Storesund J.E."/>
            <person name="Kallscheuer N."/>
            <person name="Luecker S."/>
            <person name="Lage O.M."/>
            <person name="Pohl T."/>
            <person name="Merkel B.J."/>
            <person name="Hornburger P."/>
            <person name="Mueller R.-W."/>
            <person name="Bruemmer F."/>
            <person name="Labrenz M."/>
            <person name="Spormann A.M."/>
            <person name="Op Den Camp H."/>
            <person name="Overmann J."/>
            <person name="Amann R."/>
            <person name="Jetten M.S.M."/>
            <person name="Mascher T."/>
            <person name="Medema M.H."/>
            <person name="Devos D.P."/>
            <person name="Kaster A.-K."/>
            <person name="Ovreas L."/>
            <person name="Rohde M."/>
            <person name="Galperin M.Y."/>
            <person name="Jogler C."/>
        </authorList>
    </citation>
    <scope>NUCLEOTIDE SEQUENCE [LARGE SCALE GENOMIC DNA]</scope>
    <source>
        <strain evidence="10 11">KOR34</strain>
    </source>
</reference>
<dbReference type="PANTHER" id="PTHR48090:SF3">
    <property type="entry name" value="UNDECAPRENYL-PHOSPHATE 4-DEOXY-4-FORMAMIDO-L-ARABINOSE TRANSFERASE"/>
    <property type="match status" value="1"/>
</dbReference>
<dbReference type="CDD" id="cd04187">
    <property type="entry name" value="DPM1_like_bac"/>
    <property type="match status" value="1"/>
</dbReference>
<dbReference type="InterPro" id="IPR029044">
    <property type="entry name" value="Nucleotide-diphossugar_trans"/>
</dbReference>
<feature type="transmembrane region" description="Helical" evidence="8">
    <location>
        <begin position="282"/>
        <end position="300"/>
    </location>
</feature>
<dbReference type="PANTHER" id="PTHR48090">
    <property type="entry name" value="UNDECAPRENYL-PHOSPHATE 4-DEOXY-4-FORMAMIDO-L-ARABINOSE TRANSFERASE-RELATED"/>
    <property type="match status" value="1"/>
</dbReference>
<keyword evidence="2 10" id="KW-0328">Glycosyltransferase</keyword>
<accession>A0A5C5VFY4</accession>
<proteinExistence type="predicted"/>
<dbReference type="Pfam" id="PF00535">
    <property type="entry name" value="Glycos_transf_2"/>
    <property type="match status" value="1"/>
</dbReference>
<dbReference type="Gene3D" id="3.90.550.10">
    <property type="entry name" value="Spore Coat Polysaccharide Biosynthesis Protein SpsA, Chain A"/>
    <property type="match status" value="1"/>
</dbReference>
<keyword evidence="11" id="KW-1185">Reference proteome</keyword>
<keyword evidence="1" id="KW-1003">Cell membrane</keyword>
<evidence type="ECO:0000256" key="4">
    <source>
        <dbReference type="ARBA" id="ARBA00022692"/>
    </source>
</evidence>
<keyword evidence="4 8" id="KW-0812">Transmembrane</keyword>
<evidence type="ECO:0000256" key="6">
    <source>
        <dbReference type="ARBA" id="ARBA00022989"/>
    </source>
</evidence>
<evidence type="ECO:0000256" key="7">
    <source>
        <dbReference type="ARBA" id="ARBA00023136"/>
    </source>
</evidence>
<keyword evidence="3 10" id="KW-0808">Transferase</keyword>
<evidence type="ECO:0000256" key="2">
    <source>
        <dbReference type="ARBA" id="ARBA00022676"/>
    </source>
</evidence>
<dbReference type="GO" id="GO:0005886">
    <property type="term" value="C:plasma membrane"/>
    <property type="evidence" value="ECO:0007669"/>
    <property type="project" value="TreeGrafter"/>
</dbReference>
<evidence type="ECO:0000256" key="5">
    <source>
        <dbReference type="ARBA" id="ARBA00022985"/>
    </source>
</evidence>
<dbReference type="InterPro" id="IPR001173">
    <property type="entry name" value="Glyco_trans_2-like"/>
</dbReference>
<evidence type="ECO:0000256" key="3">
    <source>
        <dbReference type="ARBA" id="ARBA00022679"/>
    </source>
</evidence>
<dbReference type="GO" id="GO:0099621">
    <property type="term" value="F:undecaprenyl-phosphate 4-deoxy-4-formamido-L-arabinose transferase activity"/>
    <property type="evidence" value="ECO:0007669"/>
    <property type="project" value="UniProtKB-EC"/>
</dbReference>
<evidence type="ECO:0000313" key="11">
    <source>
        <dbReference type="Proteomes" id="UP000316714"/>
    </source>
</evidence>
<gene>
    <name evidence="10" type="primary">arnC_2</name>
    <name evidence="10" type="ORF">KOR34_25070</name>
</gene>
<dbReference type="EMBL" id="SIHJ01000001">
    <property type="protein sequence ID" value="TWT37554.1"/>
    <property type="molecule type" value="Genomic_DNA"/>
</dbReference>
<evidence type="ECO:0000256" key="8">
    <source>
        <dbReference type="SAM" id="Phobius"/>
    </source>
</evidence>
<dbReference type="EC" id="2.4.2.53" evidence="10"/>
<keyword evidence="6 8" id="KW-1133">Transmembrane helix</keyword>
<feature type="domain" description="Glycosyltransferase 2-like" evidence="9">
    <location>
        <begin position="5"/>
        <end position="171"/>
    </location>
</feature>
<protein>
    <submittedName>
        <fullName evidence="10">Undecaprenyl-phosphate 4-deoxy-4-formamido-L-arabinose transferase</fullName>
        <ecNumber evidence="10">2.4.2.53</ecNumber>
    </submittedName>
</protein>
<dbReference type="OrthoDB" id="9807778at2"/>
<evidence type="ECO:0000256" key="1">
    <source>
        <dbReference type="ARBA" id="ARBA00022475"/>
    </source>
</evidence>
<feature type="transmembrane region" description="Helical" evidence="8">
    <location>
        <begin position="237"/>
        <end position="262"/>
    </location>
</feature>
<keyword evidence="7 8" id="KW-0472">Membrane</keyword>
<organism evidence="10 11">
    <name type="scientific">Posidoniimonas corsicana</name>
    <dbReference type="NCBI Taxonomy" id="1938618"/>
    <lineage>
        <taxon>Bacteria</taxon>
        <taxon>Pseudomonadati</taxon>
        <taxon>Planctomycetota</taxon>
        <taxon>Planctomycetia</taxon>
        <taxon>Pirellulales</taxon>
        <taxon>Lacipirellulaceae</taxon>
        <taxon>Posidoniimonas</taxon>
    </lineage>
</organism>
<dbReference type="InterPro" id="IPR050256">
    <property type="entry name" value="Glycosyltransferase_2"/>
</dbReference>
<sequence>MTSVSIVVPVYNEAESLRELVRQIDEVASAKDYQVQVVFADDGSSDGSWEVIEELAREDSRVLGVRLRRNFGKAAALSAGFEAAVHPFVVTMDGDLQDDPAEIPRLLKQIDRTQGGAFDVVSGWKQVRHDPLHKTAPSKVFNWLVSKSTGVQLHDHNCGLKAYRREVLNEVCLYGELHRFVPVLAAARGFKVTEIVVNHRARQFGASKYGASRLLKGLLDILTVHFITGYAQRPQHLLGGLGMGSFLLGLAGMFYLACRWVLSRVVDGWTPIDLHETAALYYSLGFLMIGTQFLAIGLLGEMITARLSRSEDTYSIAEYTDPKASAAASDAPTHHEA</sequence>
<dbReference type="GO" id="GO:0009103">
    <property type="term" value="P:lipopolysaccharide biosynthetic process"/>
    <property type="evidence" value="ECO:0007669"/>
    <property type="project" value="UniProtKB-KW"/>
</dbReference>
<evidence type="ECO:0000259" key="9">
    <source>
        <dbReference type="Pfam" id="PF00535"/>
    </source>
</evidence>
<evidence type="ECO:0000313" key="10">
    <source>
        <dbReference type="EMBL" id="TWT37554.1"/>
    </source>
</evidence>
<dbReference type="SUPFAM" id="SSF53448">
    <property type="entry name" value="Nucleotide-diphospho-sugar transferases"/>
    <property type="match status" value="1"/>
</dbReference>
<dbReference type="AlphaFoldDB" id="A0A5C5VFY4"/>
<dbReference type="Proteomes" id="UP000316714">
    <property type="component" value="Unassembled WGS sequence"/>
</dbReference>